<sequence>MSKKSMKNVLKKGYTLTRKETLNKTKYIEITKDSNKTPKKVIYYMHGGAYILGLTNTYHSFSYPLCDIRDDIKVVLLDYSVAPEHKYPTQINEAMDLWDELTKEYSPNDIVVGGDSSGGNLSIALIHKIKKERGTAPRGGFFLSPWTDMTCSGKSYYDNYSKDVQFGEPNKTLTEEKTKIIFNSEIFCFTGDAEKTDPYVSPLFGDFTTFPKSLFIVGSDEVLLDDTLNIVNKIKENKENEVELLNKEGMFHTYPLMSIMPEAREACKKIREFIANCF</sequence>
<dbReference type="PANTHER" id="PTHR48081:SF8">
    <property type="entry name" value="ALPHA_BETA HYDROLASE FOLD-3 DOMAIN-CONTAINING PROTEIN-RELATED"/>
    <property type="match status" value="1"/>
</dbReference>
<dbReference type="EMBL" id="MCFH01000047">
    <property type="protein sequence ID" value="ORX44208.1"/>
    <property type="molecule type" value="Genomic_DNA"/>
</dbReference>
<dbReference type="InterPro" id="IPR013094">
    <property type="entry name" value="AB_hydrolase_3"/>
</dbReference>
<evidence type="ECO:0000313" key="4">
    <source>
        <dbReference type="Proteomes" id="UP000193719"/>
    </source>
</evidence>
<dbReference type="GO" id="GO:0016787">
    <property type="term" value="F:hydrolase activity"/>
    <property type="evidence" value="ECO:0007669"/>
    <property type="project" value="UniProtKB-KW"/>
</dbReference>
<comment type="caution">
    <text evidence="3">The sequence shown here is derived from an EMBL/GenBank/DDBJ whole genome shotgun (WGS) entry which is preliminary data.</text>
</comment>
<reference evidence="3 4" key="1">
    <citation type="submission" date="2016-08" db="EMBL/GenBank/DDBJ databases">
        <title>Genomes of anaerobic fungi encode conserved fungal cellulosomes for biomass hydrolysis.</title>
        <authorList>
            <consortium name="DOE Joint Genome Institute"/>
            <person name="Haitjema C.H."/>
            <person name="Gilmore S.P."/>
            <person name="Henske J.K."/>
            <person name="Solomon K.V."/>
            <person name="De Groot R."/>
            <person name="Kuo A."/>
            <person name="Mondo S.J."/>
            <person name="Salamov A.A."/>
            <person name="Labutti K."/>
            <person name="Zhao Z."/>
            <person name="Chiniquy J."/>
            <person name="Barry K."/>
            <person name="Brewer H.M."/>
            <person name="Purvine S.O."/>
            <person name="Wright A.T."/>
            <person name="Boxma B."/>
            <person name="Van Alen T."/>
            <person name="Hackstein J.H."/>
            <person name="Baker S.E."/>
            <person name="Grigoriev I.V."/>
            <person name="O'Malley M.A."/>
        </authorList>
    </citation>
    <scope>NUCLEOTIDE SEQUENCE [LARGE SCALE GENOMIC DNA]</scope>
    <source>
        <strain evidence="4">finn</strain>
    </source>
</reference>
<dbReference type="SUPFAM" id="SSF53474">
    <property type="entry name" value="alpha/beta-Hydrolases"/>
    <property type="match status" value="1"/>
</dbReference>
<proteinExistence type="predicted"/>
<organism evidence="3 4">
    <name type="scientific">Piromyces finnis</name>
    <dbReference type="NCBI Taxonomy" id="1754191"/>
    <lineage>
        <taxon>Eukaryota</taxon>
        <taxon>Fungi</taxon>
        <taxon>Fungi incertae sedis</taxon>
        <taxon>Chytridiomycota</taxon>
        <taxon>Chytridiomycota incertae sedis</taxon>
        <taxon>Neocallimastigomycetes</taxon>
        <taxon>Neocallimastigales</taxon>
        <taxon>Neocallimastigaceae</taxon>
        <taxon>Piromyces</taxon>
    </lineage>
</organism>
<name>A0A1Y1V1Z5_9FUNG</name>
<dbReference type="InterPro" id="IPR050300">
    <property type="entry name" value="GDXG_lipolytic_enzyme"/>
</dbReference>
<evidence type="ECO:0000313" key="3">
    <source>
        <dbReference type="EMBL" id="ORX44208.1"/>
    </source>
</evidence>
<accession>A0A1Y1V1Z5</accession>
<keyword evidence="4" id="KW-1185">Reference proteome</keyword>
<keyword evidence="1 3" id="KW-0378">Hydrolase</keyword>
<feature type="domain" description="Alpha/beta hydrolase fold-3" evidence="2">
    <location>
        <begin position="43"/>
        <end position="254"/>
    </location>
</feature>
<reference evidence="3 4" key="2">
    <citation type="submission" date="2016-08" db="EMBL/GenBank/DDBJ databases">
        <title>Pervasive Adenine N6-methylation of Active Genes in Fungi.</title>
        <authorList>
            <consortium name="DOE Joint Genome Institute"/>
            <person name="Mondo S.J."/>
            <person name="Dannebaum R.O."/>
            <person name="Kuo R.C."/>
            <person name="Labutti K."/>
            <person name="Haridas S."/>
            <person name="Kuo A."/>
            <person name="Salamov A."/>
            <person name="Ahrendt S.R."/>
            <person name="Lipzen A."/>
            <person name="Sullivan W."/>
            <person name="Andreopoulos W.B."/>
            <person name="Clum A."/>
            <person name="Lindquist E."/>
            <person name="Daum C."/>
            <person name="Ramamoorthy G.K."/>
            <person name="Gryganskyi A."/>
            <person name="Culley D."/>
            <person name="Magnuson J.K."/>
            <person name="James T.Y."/>
            <person name="O'Malley M.A."/>
            <person name="Stajich J.E."/>
            <person name="Spatafora J.W."/>
            <person name="Visel A."/>
            <person name="Grigoriev I.V."/>
        </authorList>
    </citation>
    <scope>NUCLEOTIDE SEQUENCE [LARGE SCALE GENOMIC DNA]</scope>
    <source>
        <strain evidence="4">finn</strain>
    </source>
</reference>
<dbReference type="Gene3D" id="3.40.50.1820">
    <property type="entry name" value="alpha/beta hydrolase"/>
    <property type="match status" value="1"/>
</dbReference>
<dbReference type="STRING" id="1754191.A0A1Y1V1Z5"/>
<protein>
    <submittedName>
        <fullName evidence="3">Alpha/beta-hydrolase</fullName>
    </submittedName>
</protein>
<dbReference type="InterPro" id="IPR029058">
    <property type="entry name" value="AB_hydrolase_fold"/>
</dbReference>
<dbReference type="AlphaFoldDB" id="A0A1Y1V1Z5"/>
<evidence type="ECO:0000256" key="1">
    <source>
        <dbReference type="ARBA" id="ARBA00022801"/>
    </source>
</evidence>
<dbReference type="Pfam" id="PF07859">
    <property type="entry name" value="Abhydrolase_3"/>
    <property type="match status" value="1"/>
</dbReference>
<gene>
    <name evidence="3" type="ORF">BCR36DRAFT_586331</name>
</gene>
<dbReference type="Proteomes" id="UP000193719">
    <property type="component" value="Unassembled WGS sequence"/>
</dbReference>
<dbReference type="PANTHER" id="PTHR48081">
    <property type="entry name" value="AB HYDROLASE SUPERFAMILY PROTEIN C4A8.06C"/>
    <property type="match status" value="1"/>
</dbReference>
<evidence type="ECO:0000259" key="2">
    <source>
        <dbReference type="Pfam" id="PF07859"/>
    </source>
</evidence>
<dbReference type="OrthoDB" id="408631at2759"/>